<organism evidence="2 3">
    <name type="scientific">Rangifer tarandus platyrhynchus</name>
    <name type="common">Svalbard reindeer</name>
    <dbReference type="NCBI Taxonomy" id="3082113"/>
    <lineage>
        <taxon>Eukaryota</taxon>
        <taxon>Metazoa</taxon>
        <taxon>Chordata</taxon>
        <taxon>Craniata</taxon>
        <taxon>Vertebrata</taxon>
        <taxon>Euteleostomi</taxon>
        <taxon>Mammalia</taxon>
        <taxon>Eutheria</taxon>
        <taxon>Laurasiatheria</taxon>
        <taxon>Artiodactyla</taxon>
        <taxon>Ruminantia</taxon>
        <taxon>Pecora</taxon>
        <taxon>Cervidae</taxon>
        <taxon>Odocoileinae</taxon>
        <taxon>Rangifer</taxon>
    </lineage>
</organism>
<dbReference type="EMBL" id="OX459953">
    <property type="protein sequence ID" value="CAI9158314.1"/>
    <property type="molecule type" value="Genomic_DNA"/>
</dbReference>
<dbReference type="Proteomes" id="UP001176941">
    <property type="component" value="Chromosome 17"/>
</dbReference>
<name>A0ABN8Y9T7_RANTA</name>
<reference evidence="2" key="1">
    <citation type="submission" date="2023-04" db="EMBL/GenBank/DDBJ databases">
        <authorList>
            <consortium name="ELIXIR-Norway"/>
        </authorList>
    </citation>
    <scope>NUCLEOTIDE SEQUENCE [LARGE SCALE GENOMIC DNA]</scope>
</reference>
<feature type="region of interest" description="Disordered" evidence="1">
    <location>
        <begin position="81"/>
        <end position="105"/>
    </location>
</feature>
<proteinExistence type="predicted"/>
<evidence type="ECO:0000313" key="3">
    <source>
        <dbReference type="Proteomes" id="UP001176941"/>
    </source>
</evidence>
<keyword evidence="3" id="KW-1185">Reference proteome</keyword>
<sequence>MRQPFLVGPRCAADADTTFALGPDGAAQTALNQWQSSDRLECGLEGLGHRLPGEARAAGCGAQPLFPVCAGALSPAGVLGDYPGESGSRLRPGRGVLSRSFQGRD</sequence>
<evidence type="ECO:0000313" key="2">
    <source>
        <dbReference type="EMBL" id="CAI9158314.1"/>
    </source>
</evidence>
<evidence type="ECO:0000256" key="1">
    <source>
        <dbReference type="SAM" id="MobiDB-lite"/>
    </source>
</evidence>
<accession>A0ABN8Y9T7</accession>
<gene>
    <name evidence="2" type="ORF">MRATA1EN1_LOCUS7276</name>
</gene>
<protein>
    <submittedName>
        <fullName evidence="2">Uncharacterized protein</fullName>
    </submittedName>
</protein>